<evidence type="ECO:0000256" key="3">
    <source>
        <dbReference type="ARBA" id="ARBA00022723"/>
    </source>
</evidence>
<evidence type="ECO:0000313" key="17">
    <source>
        <dbReference type="Proteomes" id="UP000051220"/>
    </source>
</evidence>
<dbReference type="Gene3D" id="3.20.190.10">
    <property type="entry name" value="MutM-like, N-terminal"/>
    <property type="match status" value="1"/>
</dbReference>
<dbReference type="GO" id="GO:0003684">
    <property type="term" value="F:damaged DNA binding"/>
    <property type="evidence" value="ECO:0007669"/>
    <property type="project" value="InterPro"/>
</dbReference>
<keyword evidence="8" id="KW-0238">DNA-binding</keyword>
<protein>
    <submittedName>
        <fullName evidence="16">Uncharacterized protein</fullName>
    </submittedName>
</protein>
<sequence>MPELAEVEYFRKKWNVGLDHKIVSIHLQSEKRVFRQTSTTLLARKIRGRSFHSSHAHGKQMLFRFGSDAWLGIHLGMTGRLLAASSLHRPSSSDHLILRTASHSLIFRDPRLFGRVRFAVSPRPPSWWSNLPPPIHSPKFTVPYLRKICARRARSPLKALLLMQQFFPGIGNWMADEILWQAKLCPRTLSGALSSSSIAQLHQRLRQICRTSLRLIGHDYSDPPKTWLYRHRWRSGGYCPRCQRRLSRAPIGGRTTCWCPTCQPSTPLPLASPD</sequence>
<evidence type="ECO:0000256" key="9">
    <source>
        <dbReference type="ARBA" id="ARBA00023204"/>
    </source>
</evidence>
<feature type="domain" description="FPG-type" evidence="14">
    <location>
        <begin position="230"/>
        <end position="264"/>
    </location>
</feature>
<dbReference type="AlphaFoldDB" id="A0A0R2X7V0"/>
<evidence type="ECO:0000256" key="12">
    <source>
        <dbReference type="ARBA" id="ARBA00023295"/>
    </source>
</evidence>
<dbReference type="InterPro" id="IPR010979">
    <property type="entry name" value="Ribosomal_uS13-like_H2TH"/>
</dbReference>
<dbReference type="PROSITE" id="PS51068">
    <property type="entry name" value="FPG_CAT"/>
    <property type="match status" value="1"/>
</dbReference>
<keyword evidence="4" id="KW-0227">DNA damage</keyword>
<comment type="similarity">
    <text evidence="2">Belongs to the FPG family.</text>
</comment>
<dbReference type="Pfam" id="PF01149">
    <property type="entry name" value="Fapy_DNA_glyco"/>
    <property type="match status" value="1"/>
</dbReference>
<evidence type="ECO:0000256" key="5">
    <source>
        <dbReference type="ARBA" id="ARBA00022771"/>
    </source>
</evidence>
<evidence type="ECO:0000259" key="14">
    <source>
        <dbReference type="PROSITE" id="PS51066"/>
    </source>
</evidence>
<dbReference type="SUPFAM" id="SSF81624">
    <property type="entry name" value="N-terminal domain of MutM-like DNA repair proteins"/>
    <property type="match status" value="1"/>
</dbReference>
<keyword evidence="12" id="KW-0326">Glycosidase</keyword>
<dbReference type="GO" id="GO:0008270">
    <property type="term" value="F:zinc ion binding"/>
    <property type="evidence" value="ECO:0007669"/>
    <property type="project" value="UniProtKB-KW"/>
</dbReference>
<comment type="caution">
    <text evidence="16">The sequence shown here is derived from an EMBL/GenBank/DDBJ whole genome shotgun (WGS) entry which is preliminary data.</text>
</comment>
<evidence type="ECO:0000256" key="2">
    <source>
        <dbReference type="ARBA" id="ARBA00009409"/>
    </source>
</evidence>
<accession>A0A0R2X7V0</accession>
<dbReference type="EMBL" id="LIDN01000338">
    <property type="protein sequence ID" value="KRP32002.1"/>
    <property type="molecule type" value="Genomic_DNA"/>
</dbReference>
<dbReference type="Gene3D" id="1.10.8.50">
    <property type="match status" value="1"/>
</dbReference>
<keyword evidence="3" id="KW-0479">Metal-binding</keyword>
<evidence type="ECO:0000256" key="1">
    <source>
        <dbReference type="ARBA" id="ARBA00001668"/>
    </source>
</evidence>
<dbReference type="InterPro" id="IPR015886">
    <property type="entry name" value="H2TH_FPG"/>
</dbReference>
<dbReference type="GO" id="GO:0006284">
    <property type="term" value="P:base-excision repair"/>
    <property type="evidence" value="ECO:0007669"/>
    <property type="project" value="InterPro"/>
</dbReference>
<evidence type="ECO:0000256" key="10">
    <source>
        <dbReference type="ARBA" id="ARBA00023239"/>
    </source>
</evidence>
<keyword evidence="6" id="KW-0378">Hydrolase</keyword>
<dbReference type="GO" id="GO:0003906">
    <property type="term" value="F:DNA-(apurinic or apyrimidinic site) endonuclease activity"/>
    <property type="evidence" value="ECO:0007669"/>
    <property type="project" value="InterPro"/>
</dbReference>
<dbReference type="InterPro" id="IPR012319">
    <property type="entry name" value="FPG_cat"/>
</dbReference>
<dbReference type="PANTHER" id="PTHR22993:SF9">
    <property type="entry name" value="FORMAMIDOPYRIMIDINE-DNA GLYCOSYLASE"/>
    <property type="match status" value="1"/>
</dbReference>
<dbReference type="InterPro" id="IPR035937">
    <property type="entry name" value="FPG_N"/>
</dbReference>
<keyword evidence="5 13" id="KW-0863">Zinc-finger</keyword>
<evidence type="ECO:0000256" key="8">
    <source>
        <dbReference type="ARBA" id="ARBA00023125"/>
    </source>
</evidence>
<reference evidence="16 17" key="1">
    <citation type="submission" date="2015-10" db="EMBL/GenBank/DDBJ databases">
        <title>Metagenome-Assembled Genomes uncover a global brackish microbiome.</title>
        <authorList>
            <person name="Hugerth L.W."/>
            <person name="Larsson J."/>
            <person name="Alneberg J."/>
            <person name="Lindh M.V."/>
            <person name="Legrand C."/>
            <person name="Pinhassi J."/>
            <person name="Andersson A.F."/>
        </authorList>
    </citation>
    <scope>NUCLEOTIDE SEQUENCE [LARGE SCALE GENOMIC DNA]</scope>
    <source>
        <strain evidence="16">BACL9 MAG-120924-bin69</strain>
    </source>
</reference>
<evidence type="ECO:0000256" key="7">
    <source>
        <dbReference type="ARBA" id="ARBA00022833"/>
    </source>
</evidence>
<dbReference type="SUPFAM" id="SSF46946">
    <property type="entry name" value="S13-like H2TH domain"/>
    <property type="match status" value="1"/>
</dbReference>
<proteinExistence type="inferred from homology"/>
<dbReference type="GO" id="GO:0016829">
    <property type="term" value="F:lyase activity"/>
    <property type="evidence" value="ECO:0007669"/>
    <property type="project" value="UniProtKB-KW"/>
</dbReference>
<keyword evidence="7" id="KW-0862">Zinc</keyword>
<keyword evidence="10" id="KW-0456">Lyase</keyword>
<organism evidence="16 17">
    <name type="scientific">Verrucomicrobia subdivision 6 bacterium BACL9 MAG-120924-bin69</name>
    <dbReference type="NCBI Taxonomy" id="1655635"/>
    <lineage>
        <taxon>Bacteria</taxon>
        <taxon>Pseudomonadati</taxon>
        <taxon>Verrucomicrobiota</taxon>
        <taxon>Verrucomicrobiia</taxon>
        <taxon>Verrucomicrobiales</taxon>
        <taxon>Verrucomicrobia subdivision 6</taxon>
    </lineage>
</organism>
<dbReference type="GO" id="GO:0008534">
    <property type="term" value="F:oxidized purine nucleobase lesion DNA N-glycosylase activity"/>
    <property type="evidence" value="ECO:0007669"/>
    <property type="project" value="UniProtKB-EC"/>
</dbReference>
<comment type="catalytic activity">
    <reaction evidence="1">
        <text>Hydrolysis of DNA containing ring-opened 7-methylguanine residues, releasing 2,6-diamino-4-hydroxy-5-(N-methyl)formamidopyrimidine.</text>
        <dbReference type="EC" id="3.2.2.23"/>
    </reaction>
</comment>
<dbReference type="SMART" id="SM01232">
    <property type="entry name" value="H2TH"/>
    <property type="match status" value="1"/>
</dbReference>
<dbReference type="CDD" id="cd08773">
    <property type="entry name" value="FpgNei_N"/>
    <property type="match status" value="1"/>
</dbReference>
<feature type="domain" description="Formamidopyrimidine-DNA glycosylase catalytic" evidence="15">
    <location>
        <begin position="2"/>
        <end position="114"/>
    </location>
</feature>
<evidence type="ECO:0000256" key="13">
    <source>
        <dbReference type="PROSITE-ProRule" id="PRU00391"/>
    </source>
</evidence>
<dbReference type="SUPFAM" id="SSF57716">
    <property type="entry name" value="Glucocorticoid receptor-like (DNA-binding domain)"/>
    <property type="match status" value="1"/>
</dbReference>
<gene>
    <name evidence="16" type="ORF">ABS33_07420</name>
</gene>
<dbReference type="SMART" id="SM00898">
    <property type="entry name" value="Fapy_DNA_glyco"/>
    <property type="match status" value="1"/>
</dbReference>
<dbReference type="PANTHER" id="PTHR22993">
    <property type="entry name" value="FORMAMIDOPYRIMIDINE-DNA GLYCOSYLASE"/>
    <property type="match status" value="1"/>
</dbReference>
<evidence type="ECO:0000259" key="15">
    <source>
        <dbReference type="PROSITE" id="PS51068"/>
    </source>
</evidence>
<evidence type="ECO:0000256" key="11">
    <source>
        <dbReference type="ARBA" id="ARBA00023268"/>
    </source>
</evidence>
<dbReference type="Pfam" id="PF06831">
    <property type="entry name" value="H2TH"/>
    <property type="match status" value="1"/>
</dbReference>
<evidence type="ECO:0000256" key="4">
    <source>
        <dbReference type="ARBA" id="ARBA00022763"/>
    </source>
</evidence>
<dbReference type="Proteomes" id="UP000051220">
    <property type="component" value="Unassembled WGS sequence"/>
</dbReference>
<name>A0A0R2X7V0_9BACT</name>
<dbReference type="PROSITE" id="PS51066">
    <property type="entry name" value="ZF_FPG_2"/>
    <property type="match status" value="1"/>
</dbReference>
<evidence type="ECO:0000313" key="16">
    <source>
        <dbReference type="EMBL" id="KRP32002.1"/>
    </source>
</evidence>
<evidence type="ECO:0000256" key="6">
    <source>
        <dbReference type="ARBA" id="ARBA00022801"/>
    </source>
</evidence>
<keyword evidence="9" id="KW-0234">DNA repair</keyword>
<dbReference type="InterPro" id="IPR000214">
    <property type="entry name" value="Znf_DNA_glyclase/AP_lyase"/>
</dbReference>
<keyword evidence="11" id="KW-0511">Multifunctional enzyme</keyword>